<feature type="compositionally biased region" description="Basic and acidic residues" evidence="1">
    <location>
        <begin position="8"/>
        <end position="27"/>
    </location>
</feature>
<feature type="transmembrane region" description="Helical" evidence="2">
    <location>
        <begin position="277"/>
        <end position="301"/>
    </location>
</feature>
<keyword evidence="2" id="KW-1133">Transmembrane helix</keyword>
<feature type="compositionally biased region" description="Basic and acidic residues" evidence="1">
    <location>
        <begin position="71"/>
        <end position="81"/>
    </location>
</feature>
<dbReference type="EMBL" id="FTOO01000005">
    <property type="protein sequence ID" value="SIS85165.1"/>
    <property type="molecule type" value="Genomic_DNA"/>
</dbReference>
<feature type="region of interest" description="Disordered" evidence="1">
    <location>
        <begin position="59"/>
        <end position="218"/>
    </location>
</feature>
<evidence type="ECO:0000313" key="4">
    <source>
        <dbReference type="Proteomes" id="UP000186156"/>
    </source>
</evidence>
<dbReference type="Proteomes" id="UP000186156">
    <property type="component" value="Unassembled WGS sequence"/>
</dbReference>
<feature type="transmembrane region" description="Helical" evidence="2">
    <location>
        <begin position="307"/>
        <end position="324"/>
    </location>
</feature>
<dbReference type="InterPro" id="IPR046096">
    <property type="entry name" value="DUF6114"/>
</dbReference>
<sequence>MATAKIQDGGEARDPRDAQDASGREPQPHVFQYAIIPTRWPTADPSLLSEWRENVFLQLGSTTTGGPSEVRAPEGTREVAAERGSALAGAEPAGQEDDALTSRVDSRDRQDGEVDVASQGQERLAEDAQDADETASRRRRRRHEALDLNEVMALAQVAAPEASNPSGEHGGLDEEGSPSESASQVEVPPGALTPSQIVRGDPLRLPDEEEGRRRVKPRVHNRGEGVMAVDPETVSVTQASQPGKRPAGVVVDVEATEAVPPAPASKGFRRWRRTRPFWAGLLSMLGGAAVAAGPASLLHVVAFTETSVPLGAAVGVLIFIMGLLEWFFPFYSVLTGAITVVLALISLISSSFGGLFIGMMLSLIGGAMAVAWRPATAKASKKSKKAKAPNLPNTPSASA</sequence>
<feature type="region of interest" description="Disordered" evidence="1">
    <location>
        <begin position="1"/>
        <end position="32"/>
    </location>
</feature>
<feature type="region of interest" description="Disordered" evidence="1">
    <location>
        <begin position="378"/>
        <end position="399"/>
    </location>
</feature>
<dbReference type="STRING" id="252246.SAMN05421799_105130"/>
<dbReference type="InterPro" id="IPR036259">
    <property type="entry name" value="MFS_trans_sf"/>
</dbReference>
<dbReference type="OrthoDB" id="2374834at2"/>
<name>A0A1N7MGD2_9BACL</name>
<protein>
    <submittedName>
        <fullName evidence="3">Uncharacterized protein</fullName>
    </submittedName>
</protein>
<feature type="transmembrane region" description="Helical" evidence="2">
    <location>
        <begin position="355"/>
        <end position="375"/>
    </location>
</feature>
<keyword evidence="2" id="KW-0812">Transmembrane</keyword>
<reference evidence="4" key="1">
    <citation type="submission" date="2017-01" db="EMBL/GenBank/DDBJ databases">
        <authorList>
            <person name="Varghese N."/>
            <person name="Submissions S."/>
        </authorList>
    </citation>
    <scope>NUCLEOTIDE SEQUENCE [LARGE SCALE GENOMIC DNA]</scope>
    <source>
        <strain evidence="4">DSM 16176</strain>
    </source>
</reference>
<organism evidence="3 4">
    <name type="scientific">Alicyclobacillus vulcanalis</name>
    <dbReference type="NCBI Taxonomy" id="252246"/>
    <lineage>
        <taxon>Bacteria</taxon>
        <taxon>Bacillati</taxon>
        <taxon>Bacillota</taxon>
        <taxon>Bacilli</taxon>
        <taxon>Bacillales</taxon>
        <taxon>Alicyclobacillaceae</taxon>
        <taxon>Alicyclobacillus</taxon>
    </lineage>
</organism>
<dbReference type="AlphaFoldDB" id="A0A1N7MGD2"/>
<evidence type="ECO:0000256" key="1">
    <source>
        <dbReference type="SAM" id="MobiDB-lite"/>
    </source>
</evidence>
<dbReference type="Pfam" id="PF19609">
    <property type="entry name" value="DUF6114"/>
    <property type="match status" value="1"/>
</dbReference>
<keyword evidence="4" id="KW-1185">Reference proteome</keyword>
<feature type="compositionally biased region" description="Basic and acidic residues" evidence="1">
    <location>
        <begin position="201"/>
        <end position="212"/>
    </location>
</feature>
<proteinExistence type="predicted"/>
<dbReference type="SUPFAM" id="SSF103473">
    <property type="entry name" value="MFS general substrate transporter"/>
    <property type="match status" value="1"/>
</dbReference>
<gene>
    <name evidence="3" type="ORF">SAMN05421799_105130</name>
</gene>
<evidence type="ECO:0000313" key="3">
    <source>
        <dbReference type="EMBL" id="SIS85165.1"/>
    </source>
</evidence>
<evidence type="ECO:0000256" key="2">
    <source>
        <dbReference type="SAM" id="Phobius"/>
    </source>
</evidence>
<keyword evidence="2" id="KW-0472">Membrane</keyword>
<feature type="transmembrane region" description="Helical" evidence="2">
    <location>
        <begin position="331"/>
        <end position="349"/>
    </location>
</feature>
<accession>A0A1N7MGD2</accession>